<evidence type="ECO:0000256" key="10">
    <source>
        <dbReference type="SAM" id="Phobius"/>
    </source>
</evidence>
<evidence type="ECO:0000313" key="13">
    <source>
        <dbReference type="Proteomes" id="UP000595448"/>
    </source>
</evidence>
<evidence type="ECO:0000256" key="3">
    <source>
        <dbReference type="ARBA" id="ARBA00022448"/>
    </source>
</evidence>
<name>A0ABX7BTQ1_9CAUL</name>
<dbReference type="PRINTS" id="PR00164">
    <property type="entry name" value="ABC2TRNSPORT"/>
</dbReference>
<feature type="domain" description="ABC-2 type transporter transmembrane" evidence="11">
    <location>
        <begin position="2"/>
        <end position="204"/>
    </location>
</feature>
<dbReference type="Proteomes" id="UP000595448">
    <property type="component" value="Chromosome"/>
</dbReference>
<evidence type="ECO:0000256" key="1">
    <source>
        <dbReference type="ARBA" id="ARBA00004651"/>
    </source>
</evidence>
<feature type="transmembrane region" description="Helical" evidence="10">
    <location>
        <begin position="215"/>
        <end position="235"/>
    </location>
</feature>
<evidence type="ECO:0000313" key="12">
    <source>
        <dbReference type="EMBL" id="QQQ20118.1"/>
    </source>
</evidence>
<evidence type="ECO:0000256" key="2">
    <source>
        <dbReference type="ARBA" id="ARBA00007783"/>
    </source>
</evidence>
<dbReference type="InterPro" id="IPR000412">
    <property type="entry name" value="ABC_2_transport"/>
</dbReference>
<feature type="transmembrane region" description="Helical" evidence="10">
    <location>
        <begin position="126"/>
        <end position="149"/>
    </location>
</feature>
<feature type="transmembrane region" description="Helical" evidence="10">
    <location>
        <begin position="43"/>
        <end position="61"/>
    </location>
</feature>
<accession>A0ABX7BTQ1</accession>
<keyword evidence="6 10" id="KW-0812">Transmembrane</keyword>
<gene>
    <name evidence="12" type="ORF">JIP62_11885</name>
</gene>
<evidence type="ECO:0000256" key="6">
    <source>
        <dbReference type="ARBA" id="ARBA00022692"/>
    </source>
</evidence>
<keyword evidence="5" id="KW-0762">Sugar transport</keyword>
<sequence>MMRELITRYGRRGLGFVWLIGEPLLFCLGVLVLWSIIRPDHEHGVRLGPFVMTGYMALLLFRHQISFSLAALQSNIGLLHHRAVTALHIYASRNLLEFLGATGAFVVVYAILMTLGQVSLPHDWLLLYFGWIILGLMGMGLALTLSGLAVRFEVMERIVPLLTYALIPLSGVFFMADWLPPAYRELFLLIPLPHPVEMIRGGVFGEFVATHYDPVYALTWCGVLNLLGLALLNGAKDRIDAE</sequence>
<feature type="transmembrane region" description="Helical" evidence="10">
    <location>
        <begin position="161"/>
        <end position="179"/>
    </location>
</feature>
<feature type="transmembrane region" description="Helical" evidence="10">
    <location>
        <begin position="12"/>
        <end position="37"/>
    </location>
</feature>
<dbReference type="PANTHER" id="PTHR30413">
    <property type="entry name" value="INNER MEMBRANE TRANSPORT PERMEASE"/>
    <property type="match status" value="1"/>
</dbReference>
<evidence type="ECO:0000256" key="9">
    <source>
        <dbReference type="ARBA" id="ARBA00023136"/>
    </source>
</evidence>
<keyword evidence="13" id="KW-1185">Reference proteome</keyword>
<protein>
    <submittedName>
        <fullName evidence="12">ABC transporter permease</fullName>
    </submittedName>
</protein>
<dbReference type="EMBL" id="CP067977">
    <property type="protein sequence ID" value="QQQ20118.1"/>
    <property type="molecule type" value="Genomic_DNA"/>
</dbReference>
<feature type="transmembrane region" description="Helical" evidence="10">
    <location>
        <begin position="98"/>
        <end position="120"/>
    </location>
</feature>
<evidence type="ECO:0000256" key="5">
    <source>
        <dbReference type="ARBA" id="ARBA00022597"/>
    </source>
</evidence>
<evidence type="ECO:0000256" key="7">
    <source>
        <dbReference type="ARBA" id="ARBA00022989"/>
    </source>
</evidence>
<keyword evidence="7 10" id="KW-1133">Transmembrane helix</keyword>
<keyword evidence="9 10" id="KW-0472">Membrane</keyword>
<keyword evidence="3" id="KW-0813">Transport</keyword>
<keyword evidence="4" id="KW-1003">Cell membrane</keyword>
<dbReference type="PANTHER" id="PTHR30413:SF10">
    <property type="entry name" value="CAPSULE POLYSACCHARIDE EXPORT INNER-MEMBRANE PROTEIN CTRC"/>
    <property type="match status" value="1"/>
</dbReference>
<keyword evidence="8" id="KW-0625">Polysaccharide transport</keyword>
<dbReference type="Pfam" id="PF01061">
    <property type="entry name" value="ABC2_membrane"/>
    <property type="match status" value="1"/>
</dbReference>
<comment type="similarity">
    <text evidence="2">Belongs to the ABC-2 integral membrane protein family.</text>
</comment>
<organism evidence="12 13">
    <name type="scientific">Brevundimonas vitisensis</name>
    <dbReference type="NCBI Taxonomy" id="2800818"/>
    <lineage>
        <taxon>Bacteria</taxon>
        <taxon>Pseudomonadati</taxon>
        <taxon>Pseudomonadota</taxon>
        <taxon>Alphaproteobacteria</taxon>
        <taxon>Caulobacterales</taxon>
        <taxon>Caulobacteraceae</taxon>
        <taxon>Brevundimonas</taxon>
    </lineage>
</organism>
<evidence type="ECO:0000259" key="11">
    <source>
        <dbReference type="Pfam" id="PF01061"/>
    </source>
</evidence>
<reference evidence="12 13" key="1">
    <citation type="submission" date="2021-01" db="EMBL/GenBank/DDBJ databases">
        <title>Brevundimonas vitis sp. nov., an bacterium isolated from grape (Vitis vinifera).</title>
        <authorList>
            <person name="Jiang L."/>
            <person name="Lee J."/>
        </authorList>
    </citation>
    <scope>NUCLEOTIDE SEQUENCE [LARGE SCALE GENOMIC DNA]</scope>
    <source>
        <strain evidence="12 13">GRTSA-9</strain>
    </source>
</reference>
<evidence type="ECO:0000256" key="8">
    <source>
        <dbReference type="ARBA" id="ARBA00023047"/>
    </source>
</evidence>
<evidence type="ECO:0000256" key="4">
    <source>
        <dbReference type="ARBA" id="ARBA00022475"/>
    </source>
</evidence>
<proteinExistence type="inferred from homology"/>
<dbReference type="InterPro" id="IPR013525">
    <property type="entry name" value="ABC2_TM"/>
</dbReference>
<comment type="subcellular location">
    <subcellularLocation>
        <location evidence="1">Cell membrane</location>
        <topology evidence="1">Multi-pass membrane protein</topology>
    </subcellularLocation>
</comment>